<dbReference type="Gene3D" id="3.90.1150.10">
    <property type="entry name" value="Aspartate Aminotransferase, domain 1"/>
    <property type="match status" value="1"/>
</dbReference>
<evidence type="ECO:0000256" key="3">
    <source>
        <dbReference type="ARBA" id="ARBA00022679"/>
    </source>
</evidence>
<dbReference type="GO" id="GO:0008483">
    <property type="term" value="F:transaminase activity"/>
    <property type="evidence" value="ECO:0007669"/>
    <property type="project" value="UniProtKB-KW"/>
</dbReference>
<dbReference type="AlphaFoldDB" id="A0A8J2Z1M0"/>
<evidence type="ECO:0000256" key="1">
    <source>
        <dbReference type="ARBA" id="ARBA00001933"/>
    </source>
</evidence>
<evidence type="ECO:0000313" key="6">
    <source>
        <dbReference type="Proteomes" id="UP000646365"/>
    </source>
</evidence>
<sequence>MINERLDRLGENPFVRLNALLAPITPRANERPVLLSVGEPQHAPPPFLAEVIAAHGDLWNRYPPVMGTDDYRQSVADWLARRYGLEPGMVEPQRHVLVLCGTKEGLYLATQLAVPQIESGRKPVVLLPNPFYLVYRGAASMAGAEIQPMPTTRATGFLPDFDAMAPQTLERTALAFLCSPANPQGAVASLDYLKRAIQLAREYDFTLIVDECYSEIWDKAPPTGALEACRALGGSLDNVLIFHSLSKRSNAAGLRCGFVTGDPKLIAKFQTLRSFGASQVPMPIQAGAAALWRDEAHVEANRALYRSKFDIAERILGGRFGFYRPAGGFFLWLEVGDGEAAARRLWQEAAIKTLPGGYIGLPDANGENPGAGFLRVALVHDDATLTNALERLAQVL</sequence>
<keyword evidence="2 5" id="KW-0032">Aminotransferase</keyword>
<keyword evidence="3" id="KW-0808">Transferase</keyword>
<dbReference type="InterPro" id="IPR015424">
    <property type="entry name" value="PyrdxlP-dep_Trfase"/>
</dbReference>
<evidence type="ECO:0000259" key="4">
    <source>
        <dbReference type="Pfam" id="PF00155"/>
    </source>
</evidence>
<dbReference type="InterPro" id="IPR015422">
    <property type="entry name" value="PyrdxlP-dep_Trfase_small"/>
</dbReference>
<reference evidence="5" key="2">
    <citation type="submission" date="2020-09" db="EMBL/GenBank/DDBJ databases">
        <authorList>
            <person name="Sun Q."/>
            <person name="Zhou Y."/>
        </authorList>
    </citation>
    <scope>NUCLEOTIDE SEQUENCE</scope>
    <source>
        <strain evidence="5">CGMCC 1.15725</strain>
    </source>
</reference>
<dbReference type="PANTHER" id="PTHR42832:SF3">
    <property type="entry name" value="L-GLUTAMINE--4-(METHYLSULFANYL)-2-OXOBUTANOATE AMINOTRANSFERASE"/>
    <property type="match status" value="1"/>
</dbReference>
<dbReference type="Pfam" id="PF00155">
    <property type="entry name" value="Aminotran_1_2"/>
    <property type="match status" value="1"/>
</dbReference>
<dbReference type="InterPro" id="IPR050881">
    <property type="entry name" value="LL-DAP_aminotransferase"/>
</dbReference>
<evidence type="ECO:0000256" key="2">
    <source>
        <dbReference type="ARBA" id="ARBA00022576"/>
    </source>
</evidence>
<reference evidence="5" key="1">
    <citation type="journal article" date="2014" name="Int. J. Syst. Evol. Microbiol.">
        <title>Complete genome sequence of Corynebacterium casei LMG S-19264T (=DSM 44701T), isolated from a smear-ripened cheese.</title>
        <authorList>
            <consortium name="US DOE Joint Genome Institute (JGI-PGF)"/>
            <person name="Walter F."/>
            <person name="Albersmeier A."/>
            <person name="Kalinowski J."/>
            <person name="Ruckert C."/>
        </authorList>
    </citation>
    <scope>NUCLEOTIDE SEQUENCE</scope>
    <source>
        <strain evidence="5">CGMCC 1.15725</strain>
    </source>
</reference>
<name>A0A8J2Z1M0_9PROT</name>
<dbReference type="EMBL" id="BMJQ01000038">
    <property type="protein sequence ID" value="GGF51168.1"/>
    <property type="molecule type" value="Genomic_DNA"/>
</dbReference>
<dbReference type="Gene3D" id="3.40.640.10">
    <property type="entry name" value="Type I PLP-dependent aspartate aminotransferase-like (Major domain)"/>
    <property type="match status" value="1"/>
</dbReference>
<gene>
    <name evidence="5" type="ORF">GCM10011611_67020</name>
</gene>
<proteinExistence type="predicted"/>
<feature type="domain" description="Aminotransferase class I/classII large" evidence="4">
    <location>
        <begin position="33"/>
        <end position="392"/>
    </location>
</feature>
<dbReference type="PANTHER" id="PTHR42832">
    <property type="entry name" value="AMINO ACID AMINOTRANSFERASE"/>
    <property type="match status" value="1"/>
</dbReference>
<evidence type="ECO:0000313" key="5">
    <source>
        <dbReference type="EMBL" id="GGF51168.1"/>
    </source>
</evidence>
<keyword evidence="6" id="KW-1185">Reference proteome</keyword>
<dbReference type="Proteomes" id="UP000646365">
    <property type="component" value="Unassembled WGS sequence"/>
</dbReference>
<dbReference type="CDD" id="cd00609">
    <property type="entry name" value="AAT_like"/>
    <property type="match status" value="1"/>
</dbReference>
<dbReference type="InterPro" id="IPR015421">
    <property type="entry name" value="PyrdxlP-dep_Trfase_major"/>
</dbReference>
<dbReference type="SUPFAM" id="SSF53383">
    <property type="entry name" value="PLP-dependent transferases"/>
    <property type="match status" value="1"/>
</dbReference>
<accession>A0A8J2Z1M0</accession>
<comment type="cofactor">
    <cofactor evidence="1">
        <name>pyridoxal 5'-phosphate</name>
        <dbReference type="ChEBI" id="CHEBI:597326"/>
    </cofactor>
</comment>
<organism evidence="5 6">
    <name type="scientific">Aliidongia dinghuensis</name>
    <dbReference type="NCBI Taxonomy" id="1867774"/>
    <lineage>
        <taxon>Bacteria</taxon>
        <taxon>Pseudomonadati</taxon>
        <taxon>Pseudomonadota</taxon>
        <taxon>Alphaproteobacteria</taxon>
        <taxon>Rhodospirillales</taxon>
        <taxon>Dongiaceae</taxon>
        <taxon>Aliidongia</taxon>
    </lineage>
</organism>
<comment type="caution">
    <text evidence="5">The sequence shown here is derived from an EMBL/GenBank/DDBJ whole genome shotgun (WGS) entry which is preliminary data.</text>
</comment>
<dbReference type="GO" id="GO:0030170">
    <property type="term" value="F:pyridoxal phosphate binding"/>
    <property type="evidence" value="ECO:0007669"/>
    <property type="project" value="InterPro"/>
</dbReference>
<protein>
    <submittedName>
        <fullName evidence="5">Aminotransferase</fullName>
    </submittedName>
</protein>
<dbReference type="InterPro" id="IPR004839">
    <property type="entry name" value="Aminotransferase_I/II_large"/>
</dbReference>